<dbReference type="VEuPathDB" id="VectorBase:SSCA005920"/>
<evidence type="ECO:0000313" key="1">
    <source>
        <dbReference type="EMBL" id="KPM10322.1"/>
    </source>
</evidence>
<protein>
    <submittedName>
        <fullName evidence="1">Uncharacterized protein</fullName>
    </submittedName>
</protein>
<proteinExistence type="predicted"/>
<accession>A0A132AH50</accession>
<organism evidence="1 2">
    <name type="scientific">Sarcoptes scabiei</name>
    <name type="common">Itch mite</name>
    <name type="synonym">Acarus scabiei</name>
    <dbReference type="NCBI Taxonomy" id="52283"/>
    <lineage>
        <taxon>Eukaryota</taxon>
        <taxon>Metazoa</taxon>
        <taxon>Ecdysozoa</taxon>
        <taxon>Arthropoda</taxon>
        <taxon>Chelicerata</taxon>
        <taxon>Arachnida</taxon>
        <taxon>Acari</taxon>
        <taxon>Acariformes</taxon>
        <taxon>Sarcoptiformes</taxon>
        <taxon>Astigmata</taxon>
        <taxon>Psoroptidia</taxon>
        <taxon>Sarcoptoidea</taxon>
        <taxon>Sarcoptidae</taxon>
        <taxon>Sarcoptinae</taxon>
        <taxon>Sarcoptes</taxon>
    </lineage>
</organism>
<name>A0A132AH50_SARSC</name>
<reference evidence="1 2" key="1">
    <citation type="journal article" date="2015" name="Parasit. Vectors">
        <title>Draft genome of the scabies mite.</title>
        <authorList>
            <person name="Rider S.D.Jr."/>
            <person name="Morgan M.S."/>
            <person name="Arlian L.G."/>
        </authorList>
    </citation>
    <scope>NUCLEOTIDE SEQUENCE [LARGE SCALE GENOMIC DNA]</scope>
    <source>
        <strain evidence="1">Arlian Lab</strain>
    </source>
</reference>
<dbReference type="EMBL" id="JXLN01014931">
    <property type="protein sequence ID" value="KPM10322.1"/>
    <property type="molecule type" value="Genomic_DNA"/>
</dbReference>
<evidence type="ECO:0000313" key="2">
    <source>
        <dbReference type="Proteomes" id="UP000616769"/>
    </source>
</evidence>
<dbReference type="OrthoDB" id="407555at2759"/>
<dbReference type="AlphaFoldDB" id="A0A132AH50"/>
<gene>
    <name evidence="1" type="ORF">QR98_0088750</name>
</gene>
<dbReference type="Proteomes" id="UP000616769">
    <property type="component" value="Unassembled WGS sequence"/>
</dbReference>
<sequence length="510" mass="57585">MDKTAVELFGTADTIMVDATGTDCPKTNACLMNGSIFSTTNVGRIDSLIANDYEKCDQKDCHKNLTNVSTASTIATQQSDRANKNDVVMTINEIGMNSLNNYENCHFNLELKNIKEDRQQFNAFDTNFVCDNSNDFIDFGPQSNPQLSNRTKSMLLNEIFDMNPSSASSMLHRDEMNLIHQSSNLEQNQSSFSKNSVTGVDDTEEDCDEPIMDFLDHSELPTSDEILFNLESFDMFGDEFDHLVDDDDGGGGEMKNNPKTIETNSSMNSDKIIEIDDQNQCDAMILDSMITEDNIPVSVQEYWRENIDNDLDQFGTSKNIIDNNSIASRTRARRKIAASHHSNEVYEIKNESSSSSSTNNFGFDINLEEINRNDEESFTADNRRQFDNRNFDMELVDSQINVRPSFSRSPSKIYAKNESIVLDDGFDRIAKIPSSSSCKYLPGTERINRIDPNQSSIENSDPISNDCINDENDSQNLEDKAIAALQIISDYSPEWCYVEDDEARTQSLWL</sequence>
<comment type="caution">
    <text evidence="1">The sequence shown here is derived from an EMBL/GenBank/DDBJ whole genome shotgun (WGS) entry which is preliminary data.</text>
</comment>